<evidence type="ECO:0000313" key="3">
    <source>
        <dbReference type="Proteomes" id="UP000297777"/>
    </source>
</evidence>
<feature type="compositionally biased region" description="Basic and acidic residues" evidence="1">
    <location>
        <begin position="52"/>
        <end position="62"/>
    </location>
</feature>
<feature type="compositionally biased region" description="Low complexity" evidence="1">
    <location>
        <begin position="39"/>
        <end position="51"/>
    </location>
</feature>
<dbReference type="EMBL" id="PQXH01000168">
    <property type="protein sequence ID" value="TGO09376.1"/>
    <property type="molecule type" value="Genomic_DNA"/>
</dbReference>
<proteinExistence type="predicted"/>
<protein>
    <submittedName>
        <fullName evidence="2">Uncharacterized protein</fullName>
    </submittedName>
</protein>
<sequence>MKGLVWIWNLISRNKQREELSRSDAGRYGVHRHKFMRKSGSSTTPTPTPRSVRAEKRLDDRNLPAMNCLNRDN</sequence>
<dbReference type="Proteomes" id="UP000297777">
    <property type="component" value="Unassembled WGS sequence"/>
</dbReference>
<accession>A0A4Z1EB15</accession>
<organism evidence="2 3">
    <name type="scientific">Botrytis tulipae</name>
    <dbReference type="NCBI Taxonomy" id="87230"/>
    <lineage>
        <taxon>Eukaryota</taxon>
        <taxon>Fungi</taxon>
        <taxon>Dikarya</taxon>
        <taxon>Ascomycota</taxon>
        <taxon>Pezizomycotina</taxon>
        <taxon>Leotiomycetes</taxon>
        <taxon>Helotiales</taxon>
        <taxon>Sclerotiniaceae</taxon>
        <taxon>Botrytis</taxon>
    </lineage>
</organism>
<dbReference type="AlphaFoldDB" id="A0A4Z1EB15"/>
<feature type="region of interest" description="Disordered" evidence="1">
    <location>
        <begin position="18"/>
        <end position="73"/>
    </location>
</feature>
<evidence type="ECO:0000313" key="2">
    <source>
        <dbReference type="EMBL" id="TGO09376.1"/>
    </source>
</evidence>
<name>A0A4Z1EB15_9HELO</name>
<gene>
    <name evidence="2" type="ORF">BTUL_0168g00230</name>
</gene>
<comment type="caution">
    <text evidence="2">The sequence shown here is derived from an EMBL/GenBank/DDBJ whole genome shotgun (WGS) entry which is preliminary data.</text>
</comment>
<keyword evidence="3" id="KW-1185">Reference proteome</keyword>
<evidence type="ECO:0000256" key="1">
    <source>
        <dbReference type="SAM" id="MobiDB-lite"/>
    </source>
</evidence>
<reference evidence="2 3" key="1">
    <citation type="submission" date="2017-12" db="EMBL/GenBank/DDBJ databases">
        <title>Comparative genomics of Botrytis spp.</title>
        <authorList>
            <person name="Valero-Jimenez C.A."/>
            <person name="Tapia P."/>
            <person name="Veloso J."/>
            <person name="Silva-Moreno E."/>
            <person name="Staats M."/>
            <person name="Valdes J.H."/>
            <person name="Van Kan J.A.L."/>
        </authorList>
    </citation>
    <scope>NUCLEOTIDE SEQUENCE [LARGE SCALE GENOMIC DNA]</scope>
    <source>
        <strain evidence="2 3">Bt9001</strain>
    </source>
</reference>